<accession>A0A366LFW5</accession>
<evidence type="ECO:0000313" key="1">
    <source>
        <dbReference type="EMBL" id="RBQ12032.1"/>
    </source>
</evidence>
<organism evidence="1 2">
    <name type="scientific">Pedobacter miscanthi</name>
    <dbReference type="NCBI Taxonomy" id="2259170"/>
    <lineage>
        <taxon>Bacteria</taxon>
        <taxon>Pseudomonadati</taxon>
        <taxon>Bacteroidota</taxon>
        <taxon>Sphingobacteriia</taxon>
        <taxon>Sphingobacteriales</taxon>
        <taxon>Sphingobacteriaceae</taxon>
        <taxon>Pedobacter</taxon>
    </lineage>
</organism>
<dbReference type="Proteomes" id="UP000252081">
    <property type="component" value="Unassembled WGS sequence"/>
</dbReference>
<keyword evidence="2" id="KW-1185">Reference proteome</keyword>
<proteinExistence type="predicted"/>
<sequence>MRIITAGIDGYKQQFLRPVETPGIEMQKSDGIHGAQADKYLPYNIQIDHPTAPKTSRNGYQMTVFPKMFGQATVIIKDQGTGNIGPKRKSITLAYLPGRGKNTEHLP</sequence>
<gene>
    <name evidence="1" type="ORF">DRW42_01885</name>
</gene>
<protein>
    <submittedName>
        <fullName evidence="1">Uncharacterized protein</fullName>
    </submittedName>
</protein>
<dbReference type="EMBL" id="QNQU01000001">
    <property type="protein sequence ID" value="RBQ12032.1"/>
    <property type="molecule type" value="Genomic_DNA"/>
</dbReference>
<comment type="caution">
    <text evidence="1">The sequence shown here is derived from an EMBL/GenBank/DDBJ whole genome shotgun (WGS) entry which is preliminary data.</text>
</comment>
<dbReference type="AlphaFoldDB" id="A0A366LFW5"/>
<evidence type="ECO:0000313" key="2">
    <source>
        <dbReference type="Proteomes" id="UP000252081"/>
    </source>
</evidence>
<reference evidence="1 2" key="1">
    <citation type="submission" date="2018-07" db="EMBL/GenBank/DDBJ databases">
        <title>A draft genome of a endophytic bacteria, a new species of Pedobacter.</title>
        <authorList>
            <person name="Zhang Z.D."/>
            <person name="Chen Z.J."/>
        </authorList>
    </citation>
    <scope>NUCLEOTIDE SEQUENCE [LARGE SCALE GENOMIC DNA]</scope>
    <source>
        <strain evidence="1 2">RS10</strain>
    </source>
</reference>
<name>A0A366LFW5_9SPHI</name>